<dbReference type="Pfam" id="PF00196">
    <property type="entry name" value="GerE"/>
    <property type="match status" value="1"/>
</dbReference>
<evidence type="ECO:0000256" key="2">
    <source>
        <dbReference type="ARBA" id="ARBA00023125"/>
    </source>
</evidence>
<feature type="domain" description="HTH luxR-type" evidence="4">
    <location>
        <begin position="812"/>
        <end position="872"/>
    </location>
</feature>
<dbReference type="PROSITE" id="PS50043">
    <property type="entry name" value="HTH_LUXR_2"/>
    <property type="match status" value="1"/>
</dbReference>
<dbReference type="SMART" id="SM00382">
    <property type="entry name" value="AAA"/>
    <property type="match status" value="1"/>
</dbReference>
<accession>A0A6V8LFM2</accession>
<dbReference type="GO" id="GO:0006355">
    <property type="term" value="P:regulation of DNA-templated transcription"/>
    <property type="evidence" value="ECO:0007669"/>
    <property type="project" value="InterPro"/>
</dbReference>
<keyword evidence="6" id="KW-1185">Reference proteome</keyword>
<dbReference type="InterPro" id="IPR011990">
    <property type="entry name" value="TPR-like_helical_dom_sf"/>
</dbReference>
<comment type="caution">
    <text evidence="5">The sequence shown here is derived from an EMBL/GenBank/DDBJ whole genome shotgun (WGS) entry which is preliminary data.</text>
</comment>
<dbReference type="GO" id="GO:0003677">
    <property type="term" value="F:DNA binding"/>
    <property type="evidence" value="ECO:0007669"/>
    <property type="project" value="UniProtKB-KW"/>
</dbReference>
<protein>
    <submittedName>
        <fullName evidence="5">Transcriptional regulator</fullName>
    </submittedName>
</protein>
<dbReference type="PANTHER" id="PTHR44688:SF16">
    <property type="entry name" value="DNA-BINDING TRANSCRIPTIONAL ACTIVATOR DEVR_DOSR"/>
    <property type="match status" value="1"/>
</dbReference>
<keyword evidence="2" id="KW-0238">DNA-binding</keyword>
<organism evidence="5 6">
    <name type="scientific">Phytohabitans rumicis</name>
    <dbReference type="NCBI Taxonomy" id="1076125"/>
    <lineage>
        <taxon>Bacteria</taxon>
        <taxon>Bacillati</taxon>
        <taxon>Actinomycetota</taxon>
        <taxon>Actinomycetes</taxon>
        <taxon>Micromonosporales</taxon>
        <taxon>Micromonosporaceae</taxon>
    </lineage>
</organism>
<gene>
    <name evidence="5" type="ORF">Prum_097040</name>
</gene>
<name>A0A6V8LFM2_9ACTN</name>
<dbReference type="SUPFAM" id="SSF52540">
    <property type="entry name" value="P-loop containing nucleoside triphosphate hydrolases"/>
    <property type="match status" value="1"/>
</dbReference>
<dbReference type="Pfam" id="PF13191">
    <property type="entry name" value="AAA_16"/>
    <property type="match status" value="1"/>
</dbReference>
<proteinExistence type="predicted"/>
<evidence type="ECO:0000313" key="5">
    <source>
        <dbReference type="EMBL" id="GFJ96062.1"/>
    </source>
</evidence>
<dbReference type="Pfam" id="PF25873">
    <property type="entry name" value="WHD_MalT"/>
    <property type="match status" value="1"/>
</dbReference>
<dbReference type="SMART" id="SM00421">
    <property type="entry name" value="HTH_LUXR"/>
    <property type="match status" value="1"/>
</dbReference>
<dbReference type="RefSeq" id="WP_246278773.1">
    <property type="nucleotide sequence ID" value="NZ_BLPG01000002.1"/>
</dbReference>
<dbReference type="Proteomes" id="UP000482960">
    <property type="component" value="Unassembled WGS sequence"/>
</dbReference>
<dbReference type="EMBL" id="BLPG01000002">
    <property type="protein sequence ID" value="GFJ96062.1"/>
    <property type="molecule type" value="Genomic_DNA"/>
</dbReference>
<dbReference type="Gene3D" id="1.10.10.10">
    <property type="entry name" value="Winged helix-like DNA-binding domain superfamily/Winged helix DNA-binding domain"/>
    <property type="match status" value="1"/>
</dbReference>
<evidence type="ECO:0000313" key="6">
    <source>
        <dbReference type="Proteomes" id="UP000482960"/>
    </source>
</evidence>
<keyword evidence="1" id="KW-0805">Transcription regulation</keyword>
<dbReference type="CDD" id="cd06170">
    <property type="entry name" value="LuxR_C_like"/>
    <property type="match status" value="1"/>
</dbReference>
<dbReference type="InterPro" id="IPR016032">
    <property type="entry name" value="Sig_transdc_resp-reg_C-effctor"/>
</dbReference>
<reference evidence="5 6" key="1">
    <citation type="submission" date="2020-03" db="EMBL/GenBank/DDBJ databases">
        <title>Whole genome shotgun sequence of Phytohabitans rumicis NBRC 108638.</title>
        <authorList>
            <person name="Komaki H."/>
            <person name="Tamura T."/>
        </authorList>
    </citation>
    <scope>NUCLEOTIDE SEQUENCE [LARGE SCALE GENOMIC DNA]</scope>
    <source>
        <strain evidence="5 6">NBRC 108638</strain>
    </source>
</reference>
<dbReference type="PRINTS" id="PR00038">
    <property type="entry name" value="HTHLUXR"/>
</dbReference>
<dbReference type="Gene3D" id="3.40.50.300">
    <property type="entry name" value="P-loop containing nucleotide triphosphate hydrolases"/>
    <property type="match status" value="1"/>
</dbReference>
<dbReference type="SUPFAM" id="SSF48452">
    <property type="entry name" value="TPR-like"/>
    <property type="match status" value="1"/>
</dbReference>
<dbReference type="InterPro" id="IPR059106">
    <property type="entry name" value="WHD_MalT"/>
</dbReference>
<reference evidence="5 6" key="2">
    <citation type="submission" date="2020-03" db="EMBL/GenBank/DDBJ databases">
        <authorList>
            <person name="Ichikawa N."/>
            <person name="Kimura A."/>
            <person name="Kitahashi Y."/>
            <person name="Uohara A."/>
        </authorList>
    </citation>
    <scope>NUCLEOTIDE SEQUENCE [LARGE SCALE GENOMIC DNA]</scope>
    <source>
        <strain evidence="5 6">NBRC 108638</strain>
    </source>
</reference>
<dbReference type="Gene3D" id="1.25.40.10">
    <property type="entry name" value="Tetratricopeptide repeat domain"/>
    <property type="match status" value="1"/>
</dbReference>
<dbReference type="SUPFAM" id="SSF46894">
    <property type="entry name" value="C-terminal effector domain of the bipartite response regulators"/>
    <property type="match status" value="1"/>
</dbReference>
<dbReference type="InterPro" id="IPR041664">
    <property type="entry name" value="AAA_16"/>
</dbReference>
<sequence>MTTDLLASKFAIPEPPPFMVARPRLIRALAPDRAPPVVVVTGPAGTGKTQLVAQWARETGPADHVAWVTLEDEDARTGMFWTYVVAGLRAVGMSLPAVTPPVPPSAPSRSFLTRLAAQIAEQPDPAVLVLDDVSALTDPRWATELEFVARHAGQRLRLVLVGRFDPPMPLHRYRLAGRLVEVRGGDLAFTRQEAAELLAWHGITLSPPAFAALLEHTEGWAAGLRLFALALAGHGDADRLVETTTGEEATIAEYFASEVLRAQPPQVRDFLLHTSVLGTFTPELAQALTGSPDAHRILADLEHRNAFVRRTGEEPHSYRYHRLFAELLRAQLAFEEPDQVPKLHYRAAAWLAEHGRTADAVAHAVQAGDWDTAAALLVADHAVGRLLLEGGAGRLGALLRDLPEHADGAAAALVAAALAVAAGDPDRGAACLARTGAATSGYDDATALAGRLVEMSLARARRDATGTLRAAADAERLLDRVPADRLERHPELRALVRTARGTAQSWLGAVDDAVATLAEAGAQAAAGCEYPRIEALGHLAVIEAHRGRLGHAERLAHEAVRLAEAYGRDHPPAAAAVALAWVAVERYDMHAAGRHLRAAEPAGDGPPDGLAAAGYAVVKSRRLQARGELRGALRVLQEVRGEPGDPAHPAHPAWLDREIALGEARLLAMTGHPDEALALVDGLPDPSRADATVVRAAALLAQGQPERADDAVTPVTEAAGVPTPVAVDAWLLRASVAAGAGDVGRAREALRRALRLAAPQGQRRAPHQVWSQVRRVVREDDELAEQYRALGRGPDRAGPSVGADPSGVLVVDPLSQRELEVLGRMAEMLPTEEIAASMYVSVNTVKTHIRSILRKLSASRRNEAVRRARALGLI</sequence>
<keyword evidence="3" id="KW-0804">Transcription</keyword>
<evidence type="ECO:0000256" key="3">
    <source>
        <dbReference type="ARBA" id="ARBA00023163"/>
    </source>
</evidence>
<dbReference type="AlphaFoldDB" id="A0A6V8LFM2"/>
<evidence type="ECO:0000256" key="1">
    <source>
        <dbReference type="ARBA" id="ARBA00023015"/>
    </source>
</evidence>
<dbReference type="InterPro" id="IPR027417">
    <property type="entry name" value="P-loop_NTPase"/>
</dbReference>
<dbReference type="InterPro" id="IPR036388">
    <property type="entry name" value="WH-like_DNA-bd_sf"/>
</dbReference>
<dbReference type="InterPro" id="IPR000792">
    <property type="entry name" value="Tscrpt_reg_LuxR_C"/>
</dbReference>
<dbReference type="InterPro" id="IPR003593">
    <property type="entry name" value="AAA+_ATPase"/>
</dbReference>
<evidence type="ECO:0000259" key="4">
    <source>
        <dbReference type="PROSITE" id="PS50043"/>
    </source>
</evidence>
<dbReference type="PANTHER" id="PTHR44688">
    <property type="entry name" value="DNA-BINDING TRANSCRIPTIONAL ACTIVATOR DEVR_DOSR"/>
    <property type="match status" value="1"/>
</dbReference>